<keyword evidence="1" id="KW-0479">Metal-binding</keyword>
<comment type="caution">
    <text evidence="4">The sequence shown here is derived from an EMBL/GenBank/DDBJ whole genome shotgun (WGS) entry which is preliminary data.</text>
</comment>
<keyword evidence="1" id="KW-0863">Zinc-finger</keyword>
<proteinExistence type="predicted"/>
<accession>A0A371H6S2</accession>
<feature type="region of interest" description="Disordered" evidence="2">
    <location>
        <begin position="202"/>
        <end position="233"/>
    </location>
</feature>
<feature type="domain" description="CCHC-type" evidence="3">
    <location>
        <begin position="112"/>
        <end position="127"/>
    </location>
</feature>
<evidence type="ECO:0000259" key="3">
    <source>
        <dbReference type="PROSITE" id="PS50158"/>
    </source>
</evidence>
<feature type="compositionally biased region" description="Basic residues" evidence="2">
    <location>
        <begin position="224"/>
        <end position="233"/>
    </location>
</feature>
<evidence type="ECO:0000256" key="2">
    <source>
        <dbReference type="SAM" id="MobiDB-lite"/>
    </source>
</evidence>
<dbReference type="InterPro" id="IPR001878">
    <property type="entry name" value="Znf_CCHC"/>
</dbReference>
<keyword evidence="1" id="KW-0862">Zinc</keyword>
<dbReference type="InterPro" id="IPR036875">
    <property type="entry name" value="Znf_CCHC_sf"/>
</dbReference>
<dbReference type="Pfam" id="PF00098">
    <property type="entry name" value="zf-CCHC"/>
    <property type="match status" value="1"/>
</dbReference>
<protein>
    <recommendedName>
        <fullName evidence="3">CCHC-type domain-containing protein</fullName>
    </recommendedName>
</protein>
<sequence length="233" mass="27333">MEDHGRIDQMIGRFQTIINNLSLHRQWRSYVTALKAFNDLEKLPKKEFLCTLKGKSIALKAQRAKKGLSSKAFKVEESMKIHSMWKHKGRSRWKNNSRKYTKKVKDKSQVVCYKCKKPGHFKYECPSLEKEKEKKRKDEEAKLCMMTDTASEDEDNKEFVNGYENLKKILKHKRHPYDKIGVGCDKKKDLKKDKSNSHCLNYGNFGNLSYDCREHPKGSSKQTRTNKKGPKRI</sequence>
<dbReference type="Proteomes" id="UP000257109">
    <property type="component" value="Unassembled WGS sequence"/>
</dbReference>
<evidence type="ECO:0000313" key="4">
    <source>
        <dbReference type="EMBL" id="RDX98508.1"/>
    </source>
</evidence>
<feature type="non-terminal residue" evidence="4">
    <location>
        <position position="1"/>
    </location>
</feature>
<evidence type="ECO:0000313" key="5">
    <source>
        <dbReference type="Proteomes" id="UP000257109"/>
    </source>
</evidence>
<dbReference type="PROSITE" id="PS50158">
    <property type="entry name" value="ZF_CCHC"/>
    <property type="match status" value="1"/>
</dbReference>
<dbReference type="GO" id="GO:0008270">
    <property type="term" value="F:zinc ion binding"/>
    <property type="evidence" value="ECO:0007669"/>
    <property type="project" value="UniProtKB-KW"/>
</dbReference>
<organism evidence="4 5">
    <name type="scientific">Mucuna pruriens</name>
    <name type="common">Velvet bean</name>
    <name type="synonym">Dolichos pruriens</name>
    <dbReference type="NCBI Taxonomy" id="157652"/>
    <lineage>
        <taxon>Eukaryota</taxon>
        <taxon>Viridiplantae</taxon>
        <taxon>Streptophyta</taxon>
        <taxon>Embryophyta</taxon>
        <taxon>Tracheophyta</taxon>
        <taxon>Spermatophyta</taxon>
        <taxon>Magnoliopsida</taxon>
        <taxon>eudicotyledons</taxon>
        <taxon>Gunneridae</taxon>
        <taxon>Pentapetalae</taxon>
        <taxon>rosids</taxon>
        <taxon>fabids</taxon>
        <taxon>Fabales</taxon>
        <taxon>Fabaceae</taxon>
        <taxon>Papilionoideae</taxon>
        <taxon>50 kb inversion clade</taxon>
        <taxon>NPAAA clade</taxon>
        <taxon>indigoferoid/millettioid clade</taxon>
        <taxon>Phaseoleae</taxon>
        <taxon>Mucuna</taxon>
    </lineage>
</organism>
<dbReference type="SUPFAM" id="SSF57756">
    <property type="entry name" value="Retrovirus zinc finger-like domains"/>
    <property type="match status" value="1"/>
</dbReference>
<dbReference type="GO" id="GO:0003676">
    <property type="term" value="F:nucleic acid binding"/>
    <property type="evidence" value="ECO:0007669"/>
    <property type="project" value="InterPro"/>
</dbReference>
<name>A0A371H6S2_MUCPR</name>
<evidence type="ECO:0000256" key="1">
    <source>
        <dbReference type="PROSITE-ProRule" id="PRU00047"/>
    </source>
</evidence>
<dbReference type="SMART" id="SM00343">
    <property type="entry name" value="ZnF_C2HC"/>
    <property type="match status" value="1"/>
</dbReference>
<gene>
    <name evidence="4" type="ORF">CR513_18549</name>
</gene>
<dbReference type="Gene3D" id="4.10.60.10">
    <property type="entry name" value="Zinc finger, CCHC-type"/>
    <property type="match status" value="1"/>
</dbReference>
<dbReference type="AlphaFoldDB" id="A0A371H6S2"/>
<reference evidence="4" key="1">
    <citation type="submission" date="2018-05" db="EMBL/GenBank/DDBJ databases">
        <title>Draft genome of Mucuna pruriens seed.</title>
        <authorList>
            <person name="Nnadi N.E."/>
            <person name="Vos R."/>
            <person name="Hasami M.H."/>
            <person name="Devisetty U.K."/>
            <person name="Aguiy J.C."/>
        </authorList>
    </citation>
    <scope>NUCLEOTIDE SEQUENCE [LARGE SCALE GENOMIC DNA]</scope>
    <source>
        <strain evidence="4">JCA_2017</strain>
    </source>
</reference>
<keyword evidence="5" id="KW-1185">Reference proteome</keyword>
<dbReference type="EMBL" id="QJKJ01003438">
    <property type="protein sequence ID" value="RDX98508.1"/>
    <property type="molecule type" value="Genomic_DNA"/>
</dbReference>